<dbReference type="HAMAP" id="MF_00100_B">
    <property type="entry name" value="IF_2_B"/>
    <property type="match status" value="1"/>
</dbReference>
<dbReference type="GO" id="GO:0005525">
    <property type="term" value="F:GTP binding"/>
    <property type="evidence" value="ECO:0007669"/>
    <property type="project" value="UniProtKB-KW"/>
</dbReference>
<dbReference type="PANTHER" id="PTHR43381:SF5">
    <property type="entry name" value="TR-TYPE G DOMAIN-CONTAINING PROTEIN"/>
    <property type="match status" value="1"/>
</dbReference>
<proteinExistence type="inferred from homology"/>
<dbReference type="FunFam" id="3.40.50.300:FF:000019">
    <property type="entry name" value="Translation initiation factor IF-2"/>
    <property type="match status" value="1"/>
</dbReference>
<dbReference type="GO" id="GO:0003924">
    <property type="term" value="F:GTPase activity"/>
    <property type="evidence" value="ECO:0007669"/>
    <property type="project" value="InterPro"/>
</dbReference>
<dbReference type="GO" id="GO:0005829">
    <property type="term" value="C:cytosol"/>
    <property type="evidence" value="ECO:0007669"/>
    <property type="project" value="TreeGrafter"/>
</dbReference>
<keyword evidence="4" id="KW-0648">Protein biosynthesis</keyword>
<dbReference type="Gene3D" id="1.10.10.2480">
    <property type="match status" value="1"/>
</dbReference>
<dbReference type="CDD" id="cd01887">
    <property type="entry name" value="IF2_eIF5B"/>
    <property type="match status" value="1"/>
</dbReference>
<keyword evidence="2" id="KW-0396">Initiation factor</keyword>
<comment type="similarity">
    <text evidence="1">Belongs to the TRAFAC class translation factor GTPase superfamily. Classic translation factor GTPase family. IF-2 subfamily.</text>
</comment>
<dbReference type="FunFam" id="3.40.50.10050:FF:000001">
    <property type="entry name" value="Translation initiation factor IF-2"/>
    <property type="match status" value="1"/>
</dbReference>
<sequence>MRIYQLARKLNLSNQELLKVLSQLKIKGKTSVSGLSAQEIKRVEGKLVKKKPSPKEKGLIARTPVVTLLGHVDHGKTSLLDAVRKTNVAGGEVGGITQKIGASEVECKGKKIVFIDTPGHEAFTNMRAHGAQVTDIAVLVVAGDDGVMPQTIEAINHARAAKVPIMVAINKIDKVGTKLKRVREQLSKYDLVPEKWGGETIFVEVSALKGQGLDEFLEMILLEAEMLELKAEPEGDFQGVVIEGELDRQRGPCITLLVQKGTLEIGDILVGGSTYGRVRTLINWKGETVKKAGPSMPVRVFGLSDVSMPGDTFRKVKNEKEARQTAESIKEKEREKGLIKRDIFTLESLSQPEEEQKTMNIIVKVDTQGSLRAISDTIKNLESEEVKIDILHAAVGEVQKSDILLASASQAIIINFNTVASSANRDLAKEEGVNIRNYQVIYGMIDDIKKMREGLIEPRYEEKEVGEAQVREIFSIPKAGKIAGSYVSEGKMTRGSKVRVFRGEEVIGEGVIGSLKRFNRNASEVLTGLECGINIDGFSNIEKGDLIKAYESIRVE</sequence>
<keyword evidence="3" id="KW-0547">Nucleotide-binding</keyword>
<dbReference type="InterPro" id="IPR009000">
    <property type="entry name" value="Transl_B-barrel_sf"/>
</dbReference>
<reference evidence="8" key="1">
    <citation type="journal article" date="2015" name="Nature">
        <title>Complex archaea that bridge the gap between prokaryotes and eukaryotes.</title>
        <authorList>
            <person name="Spang A."/>
            <person name="Saw J.H."/>
            <person name="Jorgensen S.L."/>
            <person name="Zaremba-Niedzwiedzka K."/>
            <person name="Martijn J."/>
            <person name="Lind A.E."/>
            <person name="van Eijk R."/>
            <person name="Schleper C."/>
            <person name="Guy L."/>
            <person name="Ettema T.J."/>
        </authorList>
    </citation>
    <scope>NUCLEOTIDE SEQUENCE</scope>
</reference>
<dbReference type="Pfam" id="PF22042">
    <property type="entry name" value="EF-G_D2"/>
    <property type="match status" value="1"/>
</dbReference>
<dbReference type="InterPro" id="IPR000178">
    <property type="entry name" value="TF_IF2_bacterial-like"/>
</dbReference>
<feature type="domain" description="Tr-type G" evidence="7">
    <location>
        <begin position="61"/>
        <end position="230"/>
    </location>
</feature>
<dbReference type="InterPro" id="IPR005225">
    <property type="entry name" value="Small_GTP-bd"/>
</dbReference>
<dbReference type="AlphaFoldDB" id="A0A0F9J2Y6"/>
<dbReference type="FunFam" id="2.40.30.10:FF:000008">
    <property type="entry name" value="Translation initiation factor IF-2"/>
    <property type="match status" value="1"/>
</dbReference>
<comment type="caution">
    <text evidence="8">The sequence shown here is derived from an EMBL/GenBank/DDBJ whole genome shotgun (WGS) entry which is preliminary data.</text>
</comment>
<comment type="function">
    <text evidence="6">One of the essential components for the initiation of protein synthesis. Protects formylmethionyl-tRNA from spontaneous hydrolysis and promotes its binding to the 30S ribosomal subunits. Also involved in the hydrolysis of GTP during the formation of the 70S ribosomal complex.</text>
</comment>
<dbReference type="InterPro" id="IPR027417">
    <property type="entry name" value="P-loop_NTPase"/>
</dbReference>
<dbReference type="NCBIfam" id="TIGR00487">
    <property type="entry name" value="IF-2"/>
    <property type="match status" value="1"/>
</dbReference>
<dbReference type="InterPro" id="IPR044145">
    <property type="entry name" value="IF2_II"/>
</dbReference>
<dbReference type="FunFam" id="2.40.30.10:FF:000054">
    <property type="entry name" value="Translation initiation factor IF-2"/>
    <property type="match status" value="1"/>
</dbReference>
<evidence type="ECO:0000256" key="6">
    <source>
        <dbReference type="ARBA" id="ARBA00025162"/>
    </source>
</evidence>
<dbReference type="PANTHER" id="PTHR43381">
    <property type="entry name" value="TRANSLATION INITIATION FACTOR IF-2-RELATED"/>
    <property type="match status" value="1"/>
</dbReference>
<dbReference type="EMBL" id="LAZR01011002">
    <property type="protein sequence ID" value="KKM63918.1"/>
    <property type="molecule type" value="Genomic_DNA"/>
</dbReference>
<evidence type="ECO:0000259" key="7">
    <source>
        <dbReference type="PROSITE" id="PS51722"/>
    </source>
</evidence>
<evidence type="ECO:0000313" key="8">
    <source>
        <dbReference type="EMBL" id="KKM63918.1"/>
    </source>
</evidence>
<dbReference type="InterPro" id="IPR000795">
    <property type="entry name" value="T_Tr_GTP-bd_dom"/>
</dbReference>
<dbReference type="InterPro" id="IPR053905">
    <property type="entry name" value="EF-G-like_DII"/>
</dbReference>
<dbReference type="InterPro" id="IPR015760">
    <property type="entry name" value="TIF_IF2"/>
</dbReference>
<dbReference type="GO" id="GO:0003743">
    <property type="term" value="F:translation initiation factor activity"/>
    <property type="evidence" value="ECO:0007669"/>
    <property type="project" value="UniProtKB-KW"/>
</dbReference>
<organism evidence="8">
    <name type="scientific">marine sediment metagenome</name>
    <dbReference type="NCBI Taxonomy" id="412755"/>
    <lineage>
        <taxon>unclassified sequences</taxon>
        <taxon>metagenomes</taxon>
        <taxon>ecological metagenomes</taxon>
    </lineage>
</organism>
<dbReference type="PROSITE" id="PS51722">
    <property type="entry name" value="G_TR_2"/>
    <property type="match status" value="1"/>
</dbReference>
<evidence type="ECO:0000256" key="2">
    <source>
        <dbReference type="ARBA" id="ARBA00022540"/>
    </source>
</evidence>
<dbReference type="SUPFAM" id="SSF50447">
    <property type="entry name" value="Translation proteins"/>
    <property type="match status" value="2"/>
</dbReference>
<dbReference type="Gene3D" id="3.40.50.10050">
    <property type="entry name" value="Translation initiation factor IF- 2, domain 3"/>
    <property type="match status" value="1"/>
</dbReference>
<dbReference type="Pfam" id="PF00009">
    <property type="entry name" value="GTP_EFTU"/>
    <property type="match status" value="1"/>
</dbReference>
<dbReference type="SUPFAM" id="SSF52540">
    <property type="entry name" value="P-loop containing nucleoside triphosphate hydrolases"/>
    <property type="match status" value="1"/>
</dbReference>
<dbReference type="Gene3D" id="3.40.50.300">
    <property type="entry name" value="P-loop containing nucleotide triphosphate hydrolases"/>
    <property type="match status" value="1"/>
</dbReference>
<evidence type="ECO:0000256" key="3">
    <source>
        <dbReference type="ARBA" id="ARBA00022741"/>
    </source>
</evidence>
<dbReference type="Gene3D" id="2.40.30.10">
    <property type="entry name" value="Translation factors"/>
    <property type="match status" value="2"/>
</dbReference>
<dbReference type="NCBIfam" id="TIGR00231">
    <property type="entry name" value="small_GTP"/>
    <property type="match status" value="1"/>
</dbReference>
<keyword evidence="5" id="KW-0342">GTP-binding</keyword>
<evidence type="ECO:0000256" key="5">
    <source>
        <dbReference type="ARBA" id="ARBA00023134"/>
    </source>
</evidence>
<dbReference type="InterPro" id="IPR036925">
    <property type="entry name" value="TIF_IF2_dom3_sf"/>
</dbReference>
<accession>A0A0F9J2Y6</accession>
<evidence type="ECO:0000256" key="1">
    <source>
        <dbReference type="ARBA" id="ARBA00007733"/>
    </source>
</evidence>
<evidence type="ECO:0000256" key="4">
    <source>
        <dbReference type="ARBA" id="ARBA00022917"/>
    </source>
</evidence>
<name>A0A0F9J2Y6_9ZZZZ</name>
<dbReference type="InterPro" id="IPR023115">
    <property type="entry name" value="TIF_IF2_dom3"/>
</dbReference>
<dbReference type="Pfam" id="PF11987">
    <property type="entry name" value="IF-2"/>
    <property type="match status" value="1"/>
</dbReference>
<dbReference type="SUPFAM" id="SSF52156">
    <property type="entry name" value="Initiation factor IF2/eIF5b, domain 3"/>
    <property type="match status" value="1"/>
</dbReference>
<dbReference type="CDD" id="cd03692">
    <property type="entry name" value="mtIF2_IVc"/>
    <property type="match status" value="1"/>
</dbReference>
<gene>
    <name evidence="8" type="ORF">LCGC14_1506610</name>
</gene>
<protein>
    <recommendedName>
        <fullName evidence="7">Tr-type G domain-containing protein</fullName>
    </recommendedName>
</protein>
<dbReference type="CDD" id="cd03702">
    <property type="entry name" value="IF2_mtIF2_II"/>
    <property type="match status" value="1"/>
</dbReference>